<protein>
    <submittedName>
        <fullName evidence="2">SxtJ family membrane protein</fullName>
    </submittedName>
</protein>
<dbReference type="EMBL" id="JAPJDZ010000013">
    <property type="protein sequence ID" value="MDP5135778.1"/>
    <property type="molecule type" value="Genomic_DNA"/>
</dbReference>
<keyword evidence="1" id="KW-0472">Membrane</keyword>
<dbReference type="Pfam" id="PF19588">
    <property type="entry name" value="SxtJ"/>
    <property type="match status" value="1"/>
</dbReference>
<keyword evidence="1" id="KW-1133">Transmembrane helix</keyword>
<gene>
    <name evidence="2" type="ORF">ORJ04_07435</name>
</gene>
<dbReference type="RefSeq" id="WP_037053980.1">
    <property type="nucleotide sequence ID" value="NZ_JAPJDZ010000013.1"/>
</dbReference>
<accession>A0ABT9HXB9</accession>
<evidence type="ECO:0000256" key="1">
    <source>
        <dbReference type="SAM" id="Phobius"/>
    </source>
</evidence>
<reference evidence="2 3" key="1">
    <citation type="submission" date="2022-11" db="EMBL/GenBank/DDBJ databases">
        <title>Viruses from the air-sea interface of a natural surface slick.</title>
        <authorList>
            <person name="Rahlff J."/>
            <person name="Holmfeldt K."/>
        </authorList>
    </citation>
    <scope>NUCLEOTIDE SEQUENCE [LARGE SCALE GENOMIC DNA]</scope>
    <source>
        <strain evidence="2 3">SMS4</strain>
    </source>
</reference>
<feature type="transmembrane region" description="Helical" evidence="1">
    <location>
        <begin position="83"/>
        <end position="103"/>
    </location>
</feature>
<keyword evidence="1" id="KW-0812">Transmembrane</keyword>
<proteinExistence type="predicted"/>
<sequence>MTMSIAANDTQALRRFGWQMMCAWPVMFGLVLPWLFNADWPLWPWLLGGVFAVFAILVPQLLYWPARLWFSFAHIMGWVNTRLILALLFFVVITPLGLVLRLLGKLDYKPQLSNADTYWRQSEDISADNMKDPF</sequence>
<feature type="transmembrane region" description="Helical" evidence="1">
    <location>
        <begin position="16"/>
        <end position="36"/>
    </location>
</feature>
<dbReference type="Proteomes" id="UP001231109">
    <property type="component" value="Unassembled WGS sequence"/>
</dbReference>
<comment type="caution">
    <text evidence="2">The sequence shown here is derived from an EMBL/GenBank/DDBJ whole genome shotgun (WGS) entry which is preliminary data.</text>
</comment>
<name>A0ABT9HXB9_9GAMM</name>
<organism evidence="2 3">
    <name type="scientific">Rheinheimera baltica</name>
    <dbReference type="NCBI Taxonomy" id="67576"/>
    <lineage>
        <taxon>Bacteria</taxon>
        <taxon>Pseudomonadati</taxon>
        <taxon>Pseudomonadota</taxon>
        <taxon>Gammaproteobacteria</taxon>
        <taxon>Chromatiales</taxon>
        <taxon>Chromatiaceae</taxon>
        <taxon>Rheinheimera</taxon>
    </lineage>
</organism>
<feature type="transmembrane region" description="Helical" evidence="1">
    <location>
        <begin position="42"/>
        <end position="63"/>
    </location>
</feature>
<keyword evidence="3" id="KW-1185">Reference proteome</keyword>
<evidence type="ECO:0000313" key="2">
    <source>
        <dbReference type="EMBL" id="MDP5135778.1"/>
    </source>
</evidence>
<dbReference type="InterPro" id="IPR045781">
    <property type="entry name" value="SxtJ"/>
</dbReference>
<evidence type="ECO:0000313" key="3">
    <source>
        <dbReference type="Proteomes" id="UP001231109"/>
    </source>
</evidence>